<evidence type="ECO:0000313" key="9">
    <source>
        <dbReference type="EMBL" id="VYT16750.1"/>
    </source>
</evidence>
<keyword evidence="2" id="KW-0067">ATP-binding</keyword>
<feature type="domain" description="Sigma-54 factor interaction" evidence="7">
    <location>
        <begin position="328"/>
        <end position="551"/>
    </location>
</feature>
<keyword evidence="5" id="KW-0010">Activator</keyword>
<dbReference type="PANTHER" id="PTHR32071:SF117">
    <property type="entry name" value="PTS-DEPENDENT DIHYDROXYACETONE KINASE OPERON REGULATORY PROTEIN-RELATED"/>
    <property type="match status" value="1"/>
</dbReference>
<dbReference type="GO" id="GO:0005524">
    <property type="term" value="F:ATP binding"/>
    <property type="evidence" value="ECO:0007669"/>
    <property type="project" value="UniProtKB-KW"/>
</dbReference>
<dbReference type="GO" id="GO:0043565">
    <property type="term" value="F:sequence-specific DNA binding"/>
    <property type="evidence" value="ECO:0007669"/>
    <property type="project" value="InterPro"/>
</dbReference>
<dbReference type="InterPro" id="IPR003018">
    <property type="entry name" value="GAF"/>
</dbReference>
<evidence type="ECO:0000256" key="6">
    <source>
        <dbReference type="ARBA" id="ARBA00023163"/>
    </source>
</evidence>
<dbReference type="Gene3D" id="3.40.50.300">
    <property type="entry name" value="P-loop containing nucleotide triphosphate hydrolases"/>
    <property type="match status" value="1"/>
</dbReference>
<dbReference type="InterPro" id="IPR013767">
    <property type="entry name" value="PAS_fold"/>
</dbReference>
<gene>
    <name evidence="9" type="primary">acoR</name>
    <name evidence="8" type="synonym">dhaR</name>
    <name evidence="9" type="ORF">CALFYP1_03047</name>
    <name evidence="8" type="ORF">CITRO92_3857</name>
</gene>
<dbReference type="InterPro" id="IPR000014">
    <property type="entry name" value="PAS"/>
</dbReference>
<evidence type="ECO:0000256" key="2">
    <source>
        <dbReference type="ARBA" id="ARBA00022840"/>
    </source>
</evidence>
<dbReference type="RefSeq" id="WP_125339787.1">
    <property type="nucleotide sequence ID" value="NZ_CACRTI010000004.1"/>
</dbReference>
<organism evidence="9">
    <name type="scientific">Citrobacter amalonaticus</name>
    <dbReference type="NCBI Taxonomy" id="35703"/>
    <lineage>
        <taxon>Bacteria</taxon>
        <taxon>Pseudomonadati</taxon>
        <taxon>Pseudomonadota</taxon>
        <taxon>Gammaproteobacteria</taxon>
        <taxon>Enterobacterales</taxon>
        <taxon>Enterobacteriaceae</taxon>
        <taxon>Citrobacter</taxon>
    </lineage>
</organism>
<dbReference type="InterPro" id="IPR058031">
    <property type="entry name" value="AAA_lid_NorR"/>
</dbReference>
<dbReference type="SUPFAM" id="SSF46689">
    <property type="entry name" value="Homeodomain-like"/>
    <property type="match status" value="1"/>
</dbReference>
<evidence type="ECO:0000256" key="3">
    <source>
        <dbReference type="ARBA" id="ARBA00023015"/>
    </source>
</evidence>
<dbReference type="PANTHER" id="PTHR32071">
    <property type="entry name" value="TRANSCRIPTIONAL REGULATORY PROTEIN"/>
    <property type="match status" value="1"/>
</dbReference>
<reference evidence="8 10" key="1">
    <citation type="submission" date="2016-04" db="EMBL/GenBank/DDBJ databases">
        <authorList>
            <person name="Regsiter A."/>
            <person name="William W."/>
        </authorList>
    </citation>
    <scope>NUCLEOTIDE SEQUENCE [LARGE SCALE GENOMIC DNA]</scope>
    <source>
        <strain evidence="8 10">92</strain>
    </source>
</reference>
<keyword evidence="1" id="KW-0547">Nucleotide-binding</keyword>
<dbReference type="InterPro" id="IPR027417">
    <property type="entry name" value="P-loop_NTPase"/>
</dbReference>
<dbReference type="EMBL" id="LT556085">
    <property type="protein sequence ID" value="SBA10448.1"/>
    <property type="molecule type" value="Genomic_DNA"/>
</dbReference>
<dbReference type="Pfam" id="PF01590">
    <property type="entry name" value="GAF"/>
    <property type="match status" value="1"/>
</dbReference>
<dbReference type="Gene3D" id="3.30.450.20">
    <property type="entry name" value="PAS domain"/>
    <property type="match status" value="1"/>
</dbReference>
<dbReference type="SUPFAM" id="SSF55785">
    <property type="entry name" value="PYP-like sensor domain (PAS domain)"/>
    <property type="match status" value="1"/>
</dbReference>
<dbReference type="AlphaFoldDB" id="A0A6N2UGD5"/>
<protein>
    <submittedName>
        <fullName evidence="9">Acetoin dehydrogenase operon transcriptional activator AcoR</fullName>
    </submittedName>
    <submittedName>
        <fullName evidence="8">DNA-binding transcriptional regulator, dihydroxyacetone metabolism</fullName>
    </submittedName>
</protein>
<proteinExistence type="predicted"/>
<dbReference type="SMART" id="SM00091">
    <property type="entry name" value="PAS"/>
    <property type="match status" value="1"/>
</dbReference>
<dbReference type="PROSITE" id="PS50045">
    <property type="entry name" value="SIGMA54_INTERACT_4"/>
    <property type="match status" value="1"/>
</dbReference>
<evidence type="ECO:0000256" key="1">
    <source>
        <dbReference type="ARBA" id="ARBA00022741"/>
    </source>
</evidence>
<dbReference type="Pfam" id="PF25601">
    <property type="entry name" value="AAA_lid_14"/>
    <property type="match status" value="1"/>
</dbReference>
<dbReference type="Pfam" id="PF02954">
    <property type="entry name" value="HTH_8"/>
    <property type="match status" value="1"/>
</dbReference>
<dbReference type="InterPro" id="IPR035965">
    <property type="entry name" value="PAS-like_dom_sf"/>
</dbReference>
<dbReference type="SUPFAM" id="SSF52540">
    <property type="entry name" value="P-loop containing nucleoside triphosphate hydrolases"/>
    <property type="match status" value="1"/>
</dbReference>
<dbReference type="PROSITE" id="PS00676">
    <property type="entry name" value="SIGMA54_INTERACT_2"/>
    <property type="match status" value="1"/>
</dbReference>
<dbReference type="NCBIfam" id="NF008485">
    <property type="entry name" value="PRK11388.1"/>
    <property type="match status" value="1"/>
</dbReference>
<dbReference type="InterPro" id="IPR025943">
    <property type="entry name" value="Sigma_54_int_dom_ATP-bd_2"/>
</dbReference>
<dbReference type="InterPro" id="IPR018247">
    <property type="entry name" value="EF_Hand_1_Ca_BS"/>
</dbReference>
<dbReference type="CDD" id="cd00009">
    <property type="entry name" value="AAA"/>
    <property type="match status" value="1"/>
</dbReference>
<dbReference type="PROSITE" id="PS00018">
    <property type="entry name" value="EF_HAND_1"/>
    <property type="match status" value="1"/>
</dbReference>
<evidence type="ECO:0000313" key="10">
    <source>
        <dbReference type="Proteomes" id="UP000245995"/>
    </source>
</evidence>
<dbReference type="InterPro" id="IPR002197">
    <property type="entry name" value="HTH_Fis"/>
</dbReference>
<keyword evidence="6" id="KW-0804">Transcription</keyword>
<dbReference type="EMBL" id="CACRTI010000004">
    <property type="protein sequence ID" value="VYT16750.1"/>
    <property type="molecule type" value="Genomic_DNA"/>
</dbReference>
<accession>A0A6N2UGD5</accession>
<sequence length="638" mass="71192">MNNSVNISDESNIPEFIRDSWLRCGKIMQRDFWAQPHRAQGLTFDSICRRKTAMLTLGQAALEDAWEYMAPRKCALFILDESACVLSRCGDPKTLGQLAELGFVDGTYCAESIIGSCALSLASVVGQPVKTLPDHHFKHALGAWCFCSTPVFDNHGRLLGSIALGCPADHASPADLPLTLAIAREVGNSLLTDSLLAESNRHLNQLYGLLESMDDGVMTWNAQGSLQFINAQAARLLHLDVTAAHGKNLNELLTLPSLLVRAIRHQRPLHHVEATFESQHQFIDTVITLKPIVETQGTSFILLLHPVEKMRQLMTSQLGKVSHTFAQMAQDDPQTQRIVHFGRQAARGSFPVLLCGEEGVGKELLSQAIHNASERAEGPYIAVNCQLYADQVRDFIASTADDDSEGRLSRLELAHGGTLYLEKIEYLAPELQSALLQVIKQGVITRLDARRVVPVDVKVIAATTVDLARLVEQNRFSRQLYYALHAFEIMIPPLRQRRNSIPSLVNHRLRRLEKRFSTRLFMDDDVLTPLIACDWPGNDFELNSVIENTALRSDNGRIHLNHLPEYLFNEHRASEPATDRFSASVAFSDIEKDAIIHAARVTGGRIQEMASLLKIGRTTLWRKMKQYNINAAHFKLSP</sequence>
<evidence type="ECO:0000256" key="4">
    <source>
        <dbReference type="ARBA" id="ARBA00023125"/>
    </source>
</evidence>
<evidence type="ECO:0000256" key="5">
    <source>
        <dbReference type="ARBA" id="ARBA00023159"/>
    </source>
</evidence>
<dbReference type="InterPro" id="IPR003593">
    <property type="entry name" value="AAA+_ATPase"/>
</dbReference>
<keyword evidence="4 8" id="KW-0238">DNA-binding</keyword>
<keyword evidence="3" id="KW-0805">Transcription regulation</keyword>
<dbReference type="InterPro" id="IPR029016">
    <property type="entry name" value="GAF-like_dom_sf"/>
</dbReference>
<reference evidence="9" key="2">
    <citation type="submission" date="2019-11" db="EMBL/GenBank/DDBJ databases">
        <authorList>
            <person name="Feng L."/>
        </authorList>
    </citation>
    <scope>NUCLEOTIDE SEQUENCE</scope>
    <source>
        <strain evidence="9">CAmalonaticusLFYP1</strain>
    </source>
</reference>
<dbReference type="Pfam" id="PF00158">
    <property type="entry name" value="Sigma54_activat"/>
    <property type="match status" value="1"/>
</dbReference>
<dbReference type="Gene3D" id="1.10.10.60">
    <property type="entry name" value="Homeodomain-like"/>
    <property type="match status" value="1"/>
</dbReference>
<dbReference type="GO" id="GO:0006355">
    <property type="term" value="P:regulation of DNA-templated transcription"/>
    <property type="evidence" value="ECO:0007669"/>
    <property type="project" value="InterPro"/>
</dbReference>
<evidence type="ECO:0000313" key="8">
    <source>
        <dbReference type="EMBL" id="SBA10448.1"/>
    </source>
</evidence>
<name>A0A6N2UGD5_CITAM</name>
<dbReference type="Pfam" id="PF00989">
    <property type="entry name" value="PAS"/>
    <property type="match status" value="1"/>
</dbReference>
<dbReference type="SMART" id="SM00382">
    <property type="entry name" value="AAA"/>
    <property type="match status" value="1"/>
</dbReference>
<evidence type="ECO:0000259" key="7">
    <source>
        <dbReference type="PROSITE" id="PS50045"/>
    </source>
</evidence>
<dbReference type="Proteomes" id="UP000245995">
    <property type="component" value="Chromosome CITRO92"/>
</dbReference>
<dbReference type="InterPro" id="IPR002078">
    <property type="entry name" value="Sigma_54_int"/>
</dbReference>
<dbReference type="Gene3D" id="1.10.8.60">
    <property type="match status" value="1"/>
</dbReference>
<dbReference type="PROSITE" id="PS00675">
    <property type="entry name" value="SIGMA54_INTERACT_1"/>
    <property type="match status" value="1"/>
</dbReference>
<dbReference type="InterPro" id="IPR025662">
    <property type="entry name" value="Sigma_54_int_dom_ATP-bd_1"/>
</dbReference>
<dbReference type="Gene3D" id="3.30.450.40">
    <property type="match status" value="1"/>
</dbReference>
<dbReference type="InterPro" id="IPR009057">
    <property type="entry name" value="Homeodomain-like_sf"/>
</dbReference>